<dbReference type="GO" id="GO:0016020">
    <property type="term" value="C:membrane"/>
    <property type="evidence" value="ECO:0007669"/>
    <property type="project" value="UniProtKB-UniRule"/>
</dbReference>
<dbReference type="AlphaFoldDB" id="A0AAV4ZEZ0"/>
<dbReference type="Pfam" id="PF00990">
    <property type="entry name" value="GGDEF"/>
    <property type="match status" value="1"/>
</dbReference>
<dbReference type="PANTHER" id="PTHR46663:SF3">
    <property type="entry name" value="SLL0267 PROTEIN"/>
    <property type="match status" value="1"/>
</dbReference>
<feature type="transmembrane region" description="Helical" evidence="1">
    <location>
        <begin position="47"/>
        <end position="72"/>
    </location>
</feature>
<comment type="caution">
    <text evidence="6">The sequence shown here is derived from an EMBL/GenBank/DDBJ whole genome shotgun (WGS) entry which is preliminary data.</text>
</comment>
<keyword evidence="1" id="KW-0472">Membrane</keyword>
<gene>
    <name evidence="6" type="ORF">BHAOGJBA_0430</name>
</gene>
<dbReference type="SMART" id="SM00267">
    <property type="entry name" value="GGDEF"/>
    <property type="match status" value="1"/>
</dbReference>
<dbReference type="PANTHER" id="PTHR46663">
    <property type="entry name" value="DIGUANYLATE CYCLASE DGCT-RELATED"/>
    <property type="match status" value="1"/>
</dbReference>
<dbReference type="InterPro" id="IPR029787">
    <property type="entry name" value="Nucleotide_cyclase"/>
</dbReference>
<dbReference type="InterPro" id="IPR000700">
    <property type="entry name" value="PAS-assoc_C"/>
</dbReference>
<dbReference type="PROSITE" id="PS50112">
    <property type="entry name" value="PAS"/>
    <property type="match status" value="1"/>
</dbReference>
<feature type="transmembrane region" description="Helical" evidence="1">
    <location>
        <begin position="15"/>
        <end position="35"/>
    </location>
</feature>
<dbReference type="InterPro" id="IPR013655">
    <property type="entry name" value="PAS_fold_3"/>
</dbReference>
<dbReference type="SUPFAM" id="SSF55785">
    <property type="entry name" value="PYP-like sensor domain (PAS domain)"/>
    <property type="match status" value="1"/>
</dbReference>
<dbReference type="InterPro" id="IPR000160">
    <property type="entry name" value="GGDEF_dom"/>
</dbReference>
<dbReference type="Gene3D" id="3.30.450.20">
    <property type="entry name" value="PAS domain"/>
    <property type="match status" value="1"/>
</dbReference>
<reference evidence="6" key="2">
    <citation type="submission" date="2021-08" db="EMBL/GenBank/DDBJ databases">
        <authorList>
            <person name="Tani A."/>
            <person name="Ola A."/>
            <person name="Ogura Y."/>
            <person name="Katsura K."/>
            <person name="Hayashi T."/>
        </authorList>
    </citation>
    <scope>NUCLEOTIDE SEQUENCE</scope>
    <source>
        <strain evidence="6">DSM 16372</strain>
    </source>
</reference>
<feature type="domain" description="PAC" evidence="3">
    <location>
        <begin position="335"/>
        <end position="388"/>
    </location>
</feature>
<accession>A0AAV4ZEZ0</accession>
<dbReference type="SMART" id="SM00091">
    <property type="entry name" value="PAS"/>
    <property type="match status" value="1"/>
</dbReference>
<name>A0AAV4ZEZ0_9HYPH</name>
<dbReference type="CDD" id="cd00130">
    <property type="entry name" value="PAS"/>
    <property type="match status" value="1"/>
</dbReference>
<dbReference type="Pfam" id="PF08447">
    <property type="entry name" value="PAS_3"/>
    <property type="match status" value="1"/>
</dbReference>
<evidence type="ECO:0000259" key="5">
    <source>
        <dbReference type="PROSITE" id="PS50924"/>
    </source>
</evidence>
<dbReference type="InterPro" id="IPR043128">
    <property type="entry name" value="Rev_trsase/Diguanyl_cyclase"/>
</dbReference>
<dbReference type="InterPro" id="IPR005330">
    <property type="entry name" value="MHYT_dom"/>
</dbReference>
<keyword evidence="1" id="KW-0812">Transmembrane</keyword>
<protein>
    <submittedName>
        <fullName evidence="6">Signaling protein</fullName>
    </submittedName>
</protein>
<reference evidence="6" key="1">
    <citation type="journal article" date="2016" name="Front. Microbiol.">
        <title>Genome Sequence of the Piezophilic, Mesophilic Sulfate-Reducing Bacterium Desulfovibrio indicus J2T.</title>
        <authorList>
            <person name="Cao J."/>
            <person name="Maignien L."/>
            <person name="Shao Z."/>
            <person name="Alain K."/>
            <person name="Jebbar M."/>
        </authorList>
    </citation>
    <scope>NUCLEOTIDE SEQUENCE</scope>
    <source>
        <strain evidence="6">DSM 16372</strain>
    </source>
</reference>
<feature type="transmembrane region" description="Helical" evidence="1">
    <location>
        <begin position="84"/>
        <end position="103"/>
    </location>
</feature>
<feature type="domain" description="GGDEF" evidence="4">
    <location>
        <begin position="420"/>
        <end position="552"/>
    </location>
</feature>
<evidence type="ECO:0000259" key="4">
    <source>
        <dbReference type="PROSITE" id="PS50887"/>
    </source>
</evidence>
<dbReference type="FunFam" id="3.30.70.270:FF:000001">
    <property type="entry name" value="Diguanylate cyclase domain protein"/>
    <property type="match status" value="1"/>
</dbReference>
<dbReference type="RefSeq" id="WP_066924008.1">
    <property type="nucleotide sequence ID" value="NZ_BPQO01000002.1"/>
</dbReference>
<dbReference type="Proteomes" id="UP001055247">
    <property type="component" value="Unassembled WGS sequence"/>
</dbReference>
<dbReference type="SUPFAM" id="SSF55073">
    <property type="entry name" value="Nucleotide cyclase"/>
    <property type="match status" value="1"/>
</dbReference>
<feature type="transmembrane region" description="Helical" evidence="1">
    <location>
        <begin position="184"/>
        <end position="203"/>
    </location>
</feature>
<feature type="transmembrane region" description="Helical" evidence="1">
    <location>
        <begin position="218"/>
        <end position="241"/>
    </location>
</feature>
<dbReference type="InterPro" id="IPR001610">
    <property type="entry name" value="PAC"/>
</dbReference>
<proteinExistence type="predicted"/>
<dbReference type="NCBIfam" id="TIGR00229">
    <property type="entry name" value="sensory_box"/>
    <property type="match status" value="1"/>
</dbReference>
<feature type="domain" description="PAS" evidence="2">
    <location>
        <begin position="284"/>
        <end position="331"/>
    </location>
</feature>
<evidence type="ECO:0000313" key="6">
    <source>
        <dbReference type="EMBL" id="GJD86932.1"/>
    </source>
</evidence>
<dbReference type="PROSITE" id="PS50924">
    <property type="entry name" value="MHYT"/>
    <property type="match status" value="1"/>
</dbReference>
<evidence type="ECO:0000259" key="3">
    <source>
        <dbReference type="PROSITE" id="PS50113"/>
    </source>
</evidence>
<feature type="domain" description="MHYT" evidence="5">
    <location>
        <begin position="12"/>
        <end position="203"/>
    </location>
</feature>
<evidence type="ECO:0000256" key="1">
    <source>
        <dbReference type="PROSITE-ProRule" id="PRU00244"/>
    </source>
</evidence>
<dbReference type="NCBIfam" id="TIGR00254">
    <property type="entry name" value="GGDEF"/>
    <property type="match status" value="1"/>
</dbReference>
<keyword evidence="1" id="KW-1133">Transmembrane helix</keyword>
<dbReference type="SMART" id="SM00086">
    <property type="entry name" value="PAC"/>
    <property type="match status" value="1"/>
</dbReference>
<dbReference type="InterPro" id="IPR035965">
    <property type="entry name" value="PAS-like_dom_sf"/>
</dbReference>
<organism evidence="6 7">
    <name type="scientific">Methylobacterium hispanicum</name>
    <dbReference type="NCBI Taxonomy" id="270350"/>
    <lineage>
        <taxon>Bacteria</taxon>
        <taxon>Pseudomonadati</taxon>
        <taxon>Pseudomonadota</taxon>
        <taxon>Alphaproteobacteria</taxon>
        <taxon>Hyphomicrobiales</taxon>
        <taxon>Methylobacteriaceae</taxon>
        <taxon>Methylobacterium</taxon>
    </lineage>
</organism>
<dbReference type="InterPro" id="IPR052163">
    <property type="entry name" value="DGC-Regulatory_Protein"/>
</dbReference>
<dbReference type="InterPro" id="IPR000014">
    <property type="entry name" value="PAS"/>
</dbReference>
<dbReference type="CDD" id="cd01949">
    <property type="entry name" value="GGDEF"/>
    <property type="match status" value="1"/>
</dbReference>
<feature type="transmembrane region" description="Helical" evidence="1">
    <location>
        <begin position="144"/>
        <end position="164"/>
    </location>
</feature>
<dbReference type="PROSITE" id="PS50113">
    <property type="entry name" value="PAC"/>
    <property type="match status" value="1"/>
</dbReference>
<keyword evidence="7" id="KW-1185">Reference proteome</keyword>
<dbReference type="Pfam" id="PF03707">
    <property type="entry name" value="MHYT"/>
    <property type="match status" value="2"/>
</dbReference>
<sequence length="559" mass="59242">MSRMIGCLVDQHPGWVVPLAALVCWISSHTALRLLDQSRDSTGPARPAWLAAAGFSAGAGIWCTHFIGVLGYDPGIAIGYGADLTLLSLAAAILCVLAALALVRDATRPAAAVAAGLVLGLGVAAMHALGMASLQVPGVLVWDWPLAGAALAGGCALAAAAFLVRRRPRPGSMAERTRAVAATLMTGAVATLHFTAMAAVVIVPDLAAGRHGPNLPRLVLAGAVAGLMLTVLAFAALALFAERMRRANVALRASEAAHRLSEERLALAVDGDGLWDLALADGRMWLSDRWQSMLGYAPGELESHSRTLERLVHPDDAVQARRRLSEHLEGRAALYESEHRMRRQDGGWTWVLVRGKVVARDPSGRPARMVGLQADTTMRRAAERRIAHMALHDALTDLPNRTLFRERLNQLVVRARQHGGRFAVLACDLDRFKAVNDAHGHPAGDTLLGVIAERLRGVVRAGDTVARLGGDEFAILLVDLDTWQSAARVAERLIAAVDLPVDVGPATVRVGVSIGIAVGGGHEEAEALFKNADTALYRAKAEGRNVCRFFDAPQAAAAA</sequence>
<dbReference type="PROSITE" id="PS50887">
    <property type="entry name" value="GGDEF"/>
    <property type="match status" value="1"/>
</dbReference>
<evidence type="ECO:0000313" key="7">
    <source>
        <dbReference type="Proteomes" id="UP001055247"/>
    </source>
</evidence>
<dbReference type="GO" id="GO:0003824">
    <property type="term" value="F:catalytic activity"/>
    <property type="evidence" value="ECO:0007669"/>
    <property type="project" value="UniProtKB-ARBA"/>
</dbReference>
<feature type="transmembrane region" description="Helical" evidence="1">
    <location>
        <begin position="110"/>
        <end position="132"/>
    </location>
</feature>
<dbReference type="EMBL" id="BPQO01000002">
    <property type="protein sequence ID" value="GJD86932.1"/>
    <property type="molecule type" value="Genomic_DNA"/>
</dbReference>
<evidence type="ECO:0000259" key="2">
    <source>
        <dbReference type="PROSITE" id="PS50112"/>
    </source>
</evidence>
<dbReference type="Gene3D" id="3.30.70.270">
    <property type="match status" value="1"/>
</dbReference>